<keyword evidence="2" id="KW-1185">Reference proteome</keyword>
<dbReference type="Proteomes" id="UP000639419">
    <property type="component" value="Unassembled WGS sequence"/>
</dbReference>
<evidence type="ECO:0000313" key="2">
    <source>
        <dbReference type="Proteomes" id="UP000639419"/>
    </source>
</evidence>
<dbReference type="EMBL" id="WHOR01000149">
    <property type="protein sequence ID" value="NUB21162.1"/>
    <property type="molecule type" value="Genomic_DNA"/>
</dbReference>
<comment type="caution">
    <text evidence="1">The sequence shown here is derived from an EMBL/GenBank/DDBJ whole genome shotgun (WGS) entry which is preliminary data.</text>
</comment>
<dbReference type="RefSeq" id="WP_174440087.1">
    <property type="nucleotide sequence ID" value="NZ_BAABCC010000028.1"/>
</dbReference>
<evidence type="ECO:0000313" key="1">
    <source>
        <dbReference type="EMBL" id="NUB21162.1"/>
    </source>
</evidence>
<sequence length="175" mass="18588">MRPALDGAEDALTLADLFPAIAPPFPDAGAVVAVSRASGWLRHAVAAAQEQPPLRVGRDLRNFADYMVEAVRLMQRHGHFQDRNDRQRVKVLLKRASGRGPDRATAAERLLSAAESPDAGRSDAIAEALAPLGGLDPATTLLLGLAALPVDKRRARLHGMGTALRASAPPGRWNG</sequence>
<gene>
    <name evidence="1" type="ORF">GBZ26_18420</name>
</gene>
<proteinExistence type="predicted"/>
<reference evidence="1 2" key="1">
    <citation type="submission" date="2019-10" db="EMBL/GenBank/DDBJ databases">
        <title>Genome sequence of Azospirillum formosense CC-Nfb-7.</title>
        <authorList>
            <person name="Ambrosini A."/>
            <person name="Sant'Anna F.H."/>
            <person name="Cassan F.D."/>
            <person name="Souza E.M."/>
            <person name="Passaglia L.M.P."/>
        </authorList>
    </citation>
    <scope>NUCLEOTIDE SEQUENCE [LARGE SCALE GENOMIC DNA]</scope>
    <source>
        <strain evidence="1 2">CC-NFb-7</strain>
    </source>
</reference>
<protein>
    <submittedName>
        <fullName evidence="1">Uncharacterized protein</fullName>
    </submittedName>
</protein>
<accession>A0ABX2KZP5</accession>
<name>A0ABX2KZP5_9PROT</name>
<organism evidence="1 2">
    <name type="scientific">Azospirillum formosense</name>
    <dbReference type="NCBI Taxonomy" id="861533"/>
    <lineage>
        <taxon>Bacteria</taxon>
        <taxon>Pseudomonadati</taxon>
        <taxon>Pseudomonadota</taxon>
        <taxon>Alphaproteobacteria</taxon>
        <taxon>Rhodospirillales</taxon>
        <taxon>Azospirillaceae</taxon>
        <taxon>Azospirillum</taxon>
    </lineage>
</organism>